<name>A0AAD5YAL4_9FUNG</name>
<gene>
    <name evidence="1" type="ORF">HK103_006458</name>
</gene>
<proteinExistence type="predicted"/>
<dbReference type="EMBL" id="JADGKB010000007">
    <property type="protein sequence ID" value="KAJ3261149.1"/>
    <property type="molecule type" value="Genomic_DNA"/>
</dbReference>
<keyword evidence="2" id="KW-1185">Reference proteome</keyword>
<protein>
    <submittedName>
        <fullName evidence="1">Uncharacterized protein</fullName>
    </submittedName>
</protein>
<evidence type="ECO:0000313" key="1">
    <source>
        <dbReference type="EMBL" id="KAJ3261149.1"/>
    </source>
</evidence>
<accession>A0AAD5YAL4</accession>
<dbReference type="AlphaFoldDB" id="A0AAD5YAL4"/>
<organism evidence="1 2">
    <name type="scientific">Boothiomyces macroporosus</name>
    <dbReference type="NCBI Taxonomy" id="261099"/>
    <lineage>
        <taxon>Eukaryota</taxon>
        <taxon>Fungi</taxon>
        <taxon>Fungi incertae sedis</taxon>
        <taxon>Chytridiomycota</taxon>
        <taxon>Chytridiomycota incertae sedis</taxon>
        <taxon>Chytridiomycetes</taxon>
        <taxon>Rhizophydiales</taxon>
        <taxon>Terramycetaceae</taxon>
        <taxon>Boothiomyces</taxon>
    </lineage>
</organism>
<evidence type="ECO:0000313" key="2">
    <source>
        <dbReference type="Proteomes" id="UP001210925"/>
    </source>
</evidence>
<reference evidence="1" key="1">
    <citation type="submission" date="2020-05" db="EMBL/GenBank/DDBJ databases">
        <title>Phylogenomic resolution of chytrid fungi.</title>
        <authorList>
            <person name="Stajich J.E."/>
            <person name="Amses K."/>
            <person name="Simmons R."/>
            <person name="Seto K."/>
            <person name="Myers J."/>
            <person name="Bonds A."/>
            <person name="Quandt C.A."/>
            <person name="Barry K."/>
            <person name="Liu P."/>
            <person name="Grigoriev I."/>
            <person name="Longcore J.E."/>
            <person name="James T.Y."/>
        </authorList>
    </citation>
    <scope>NUCLEOTIDE SEQUENCE</scope>
    <source>
        <strain evidence="1">PLAUS21</strain>
    </source>
</reference>
<dbReference type="Proteomes" id="UP001210925">
    <property type="component" value="Unassembled WGS sequence"/>
</dbReference>
<comment type="caution">
    <text evidence="1">The sequence shown here is derived from an EMBL/GenBank/DDBJ whole genome shotgun (WGS) entry which is preliminary data.</text>
</comment>
<sequence length="139" mass="15920">MYHSTALWSTSSELSLNLKPSNFGKSSLLPIHHHEGTIDLCQDGSILLVGEYKRTKYRVNIPKERITGIEIGSESVFDLDIDANDIYFDRRTELEKYVPLTLHYLDEEDKDMTIYLCVGYDPESKANKNAEFLQMATVL</sequence>